<feature type="region of interest" description="Disordered" evidence="1">
    <location>
        <begin position="23"/>
        <end position="47"/>
    </location>
</feature>
<evidence type="ECO:0000313" key="2">
    <source>
        <dbReference type="EMBL" id="RIB03347.1"/>
    </source>
</evidence>
<protein>
    <submittedName>
        <fullName evidence="2">Uncharacterized protein</fullName>
    </submittedName>
</protein>
<dbReference type="AlphaFoldDB" id="A0A397U2U3"/>
<sequence length="343" mass="38984">MDSTEKLSLLKYSKREQKRLGKTQDLVLIDSESSDEEAPEEHNEEFYDAQDTELSNAKMKQRMFEFEFRVDKFTTTFKQANPDKPDVVLVDMVVLKSLSVVDKISDAGSEFKHLAASEGYRNVQADIKYTRVDKKSPEYMSKFEGISQSVDIETSTKHNCDMFVLNNDEVRLATGLLYHANVAILILQYTIRVGARLGTFSLTDDMAGSNTDESLRQLLTLQGEDLAVFRTNSSFARFLNKFAQIKGLYDSARKTAVSQAVQLREKVSKFHFEISIRSPIIVFPNSKINDLIIANLGEFSAINEFKLQDGNNSYLIRIIARLQKIRLTSKFTIPKTTTDSSNY</sequence>
<proteinExistence type="predicted"/>
<evidence type="ECO:0000256" key="1">
    <source>
        <dbReference type="SAM" id="MobiDB-lite"/>
    </source>
</evidence>
<dbReference type="STRING" id="44941.A0A397U2U3"/>
<accession>A0A397U2U3</accession>
<dbReference type="Proteomes" id="UP000266673">
    <property type="component" value="Unassembled WGS sequence"/>
</dbReference>
<keyword evidence="3" id="KW-1185">Reference proteome</keyword>
<name>A0A397U2U3_9GLOM</name>
<reference evidence="2 3" key="1">
    <citation type="submission" date="2018-06" db="EMBL/GenBank/DDBJ databases">
        <title>Comparative genomics reveals the genomic features of Rhizophagus irregularis, R. cerebriforme, R. diaphanum and Gigaspora rosea, and their symbiotic lifestyle signature.</title>
        <authorList>
            <person name="Morin E."/>
            <person name="San Clemente H."/>
            <person name="Chen E.C.H."/>
            <person name="De La Providencia I."/>
            <person name="Hainaut M."/>
            <person name="Kuo A."/>
            <person name="Kohler A."/>
            <person name="Murat C."/>
            <person name="Tang N."/>
            <person name="Roy S."/>
            <person name="Loubradou J."/>
            <person name="Henrissat B."/>
            <person name="Grigoriev I.V."/>
            <person name="Corradi N."/>
            <person name="Roux C."/>
            <person name="Martin F.M."/>
        </authorList>
    </citation>
    <scope>NUCLEOTIDE SEQUENCE [LARGE SCALE GENOMIC DNA]</scope>
    <source>
        <strain evidence="2 3">DAOM 194757</strain>
    </source>
</reference>
<dbReference type="EMBL" id="QKWP01002440">
    <property type="protein sequence ID" value="RIB03347.1"/>
    <property type="molecule type" value="Genomic_DNA"/>
</dbReference>
<organism evidence="2 3">
    <name type="scientific">Gigaspora rosea</name>
    <dbReference type="NCBI Taxonomy" id="44941"/>
    <lineage>
        <taxon>Eukaryota</taxon>
        <taxon>Fungi</taxon>
        <taxon>Fungi incertae sedis</taxon>
        <taxon>Mucoromycota</taxon>
        <taxon>Glomeromycotina</taxon>
        <taxon>Glomeromycetes</taxon>
        <taxon>Diversisporales</taxon>
        <taxon>Gigasporaceae</taxon>
        <taxon>Gigaspora</taxon>
    </lineage>
</organism>
<evidence type="ECO:0000313" key="3">
    <source>
        <dbReference type="Proteomes" id="UP000266673"/>
    </source>
</evidence>
<gene>
    <name evidence="2" type="ORF">C2G38_2225364</name>
</gene>
<dbReference type="OrthoDB" id="428159at2759"/>
<comment type="caution">
    <text evidence="2">The sequence shown here is derived from an EMBL/GenBank/DDBJ whole genome shotgun (WGS) entry which is preliminary data.</text>
</comment>